<evidence type="ECO:0000313" key="9">
    <source>
        <dbReference type="EMBL" id="ACH39391.1"/>
    </source>
</evidence>
<dbReference type="SMART" id="SM00028">
    <property type="entry name" value="TPR"/>
    <property type="match status" value="4"/>
</dbReference>
<comment type="caution">
    <text evidence="6">Lacks conserved residue(s) required for the propagation of feature annotation.</text>
</comment>
<feature type="domain" description="CheR-type methyltransferase" evidence="8">
    <location>
        <begin position="134"/>
        <end position="398"/>
    </location>
</feature>
<dbReference type="InterPro" id="IPR022641">
    <property type="entry name" value="CheR_N"/>
</dbReference>
<dbReference type="PANTHER" id="PTHR24422:SF19">
    <property type="entry name" value="CHEMOTAXIS PROTEIN METHYLTRANSFERASE"/>
    <property type="match status" value="1"/>
</dbReference>
<dbReference type="PROSITE" id="PS50123">
    <property type="entry name" value="CHER"/>
    <property type="match status" value="1"/>
</dbReference>
<dbReference type="InterPro" id="IPR000780">
    <property type="entry name" value="CheR_MeTrfase"/>
</dbReference>
<evidence type="ECO:0000256" key="3">
    <source>
        <dbReference type="ARBA" id="ARBA00022603"/>
    </source>
</evidence>
<dbReference type="InterPro" id="IPR029063">
    <property type="entry name" value="SAM-dependent_MTases_sf"/>
</dbReference>
<dbReference type="HOGENOM" id="CLU_025854_4_1_7"/>
<dbReference type="InterPro" id="IPR036804">
    <property type="entry name" value="CheR_N_sf"/>
</dbReference>
<dbReference type="PRINTS" id="PR00996">
    <property type="entry name" value="CHERMTFRASE"/>
</dbReference>
<evidence type="ECO:0000259" key="7">
    <source>
        <dbReference type="PROSITE" id="PS50110"/>
    </source>
</evidence>
<evidence type="ECO:0000256" key="4">
    <source>
        <dbReference type="ARBA" id="ARBA00022679"/>
    </source>
</evidence>
<dbReference type="GO" id="GO:0000160">
    <property type="term" value="P:phosphorelay signal transduction system"/>
    <property type="evidence" value="ECO:0007669"/>
    <property type="project" value="InterPro"/>
</dbReference>
<sequence length="614" mass="68766">MPLQILLISDNASFADYLNHLLGEAGHAVTTLDDPSQGFREVRRQKPELIILAVEPAKIAPLAVEHRVHTPKPRVIPVIVISECLRLEAELLHVFDFIPKPLQIKRLFDDLTSLAQRSAPSCTPHEIDDDLCCEFSKHILSCTGLHFEQRNRAALLRGLAKRMHALRIGSYRQYLAYLKLHGEDRHELQKLLQFLTVGETYFFRYPAHFAALRERFIPPPPVDRPIRIWSAGCSTGEEPYSIAITLMEALPDWRDRDIRIIATDINNRSLKLAREGVYSSWSLRITQGEQIGRYFDRVGQSFLIKDEVKRLVHFCHLNLSGPGRDEMWQDLSALDAIFCRNVLIYFTPQAADQVLRCLAGALKVSGQLFLGHAETLLQQDSGLEIRRQGKTFFYLKTAPRTSQTPQPPPCAKTAPQAIPELPELPAVPAQAAPKAVSPPLPAPLAPPSPAALGVAAARELFDQEEFDRAQELLDRILAEDPSNAAALVLVAFILAGKGELQEALKTCSRALELNDLLPEAYFLKGVILDAEDRLAEAADEYRKALLLEHEFVMPRYHMGRLHLRLGRQAEAAREIRNSIRILARHDGNDTVPFSGGLTRAVCMMQLQNALAQVA</sequence>
<dbReference type="STRING" id="404380.Gbem_2379"/>
<evidence type="ECO:0000256" key="5">
    <source>
        <dbReference type="ARBA" id="ARBA00022691"/>
    </source>
</evidence>
<dbReference type="InterPro" id="IPR011006">
    <property type="entry name" value="CheY-like_superfamily"/>
</dbReference>
<dbReference type="GO" id="GO:0008983">
    <property type="term" value="F:protein-glutamate O-methyltransferase activity"/>
    <property type="evidence" value="ECO:0007669"/>
    <property type="project" value="UniProtKB-EC"/>
</dbReference>
<dbReference type="InterPro" id="IPR019734">
    <property type="entry name" value="TPR_rpt"/>
</dbReference>
<dbReference type="Gene3D" id="3.40.50.2300">
    <property type="match status" value="1"/>
</dbReference>
<evidence type="ECO:0000256" key="1">
    <source>
        <dbReference type="ARBA" id="ARBA00001541"/>
    </source>
</evidence>
<dbReference type="RefSeq" id="WP_012530812.1">
    <property type="nucleotide sequence ID" value="NC_011146.1"/>
</dbReference>
<dbReference type="InterPro" id="IPR001789">
    <property type="entry name" value="Sig_transdc_resp-reg_receiver"/>
</dbReference>
<dbReference type="OrthoDB" id="9786165at2"/>
<dbReference type="Gene3D" id="1.25.40.10">
    <property type="entry name" value="Tetratricopeptide repeat domain"/>
    <property type="match status" value="1"/>
</dbReference>
<keyword evidence="10" id="KW-1185">Reference proteome</keyword>
<dbReference type="SMART" id="SM00448">
    <property type="entry name" value="REC"/>
    <property type="match status" value="1"/>
</dbReference>
<keyword evidence="5" id="KW-0949">S-adenosyl-L-methionine</keyword>
<keyword evidence="3 9" id="KW-0489">Methyltransferase</keyword>
<name>B5EF82_CITBB</name>
<evidence type="ECO:0000256" key="2">
    <source>
        <dbReference type="ARBA" id="ARBA00012534"/>
    </source>
</evidence>
<evidence type="ECO:0000256" key="6">
    <source>
        <dbReference type="PROSITE-ProRule" id="PRU00169"/>
    </source>
</evidence>
<dbReference type="InterPro" id="IPR022642">
    <property type="entry name" value="CheR_C"/>
</dbReference>
<dbReference type="CDD" id="cd00156">
    <property type="entry name" value="REC"/>
    <property type="match status" value="1"/>
</dbReference>
<dbReference type="Pfam" id="PF13181">
    <property type="entry name" value="TPR_8"/>
    <property type="match status" value="1"/>
</dbReference>
<dbReference type="Gene3D" id="3.40.50.150">
    <property type="entry name" value="Vaccinia Virus protein VP39"/>
    <property type="match status" value="1"/>
</dbReference>
<dbReference type="PROSITE" id="PS50110">
    <property type="entry name" value="RESPONSE_REGULATORY"/>
    <property type="match status" value="1"/>
</dbReference>
<comment type="catalytic activity">
    <reaction evidence="1">
        <text>L-glutamyl-[protein] + S-adenosyl-L-methionine = [protein]-L-glutamate 5-O-methyl ester + S-adenosyl-L-homocysteine</text>
        <dbReference type="Rhea" id="RHEA:24452"/>
        <dbReference type="Rhea" id="RHEA-COMP:10208"/>
        <dbReference type="Rhea" id="RHEA-COMP:10311"/>
        <dbReference type="ChEBI" id="CHEBI:29973"/>
        <dbReference type="ChEBI" id="CHEBI:57856"/>
        <dbReference type="ChEBI" id="CHEBI:59789"/>
        <dbReference type="ChEBI" id="CHEBI:82795"/>
        <dbReference type="EC" id="2.1.1.80"/>
    </reaction>
</comment>
<keyword evidence="4 9" id="KW-0808">Transferase</keyword>
<evidence type="ECO:0000259" key="8">
    <source>
        <dbReference type="PROSITE" id="PS50123"/>
    </source>
</evidence>
<protein>
    <recommendedName>
        <fullName evidence="2">protein-glutamate O-methyltransferase</fullName>
        <ecNumber evidence="2">2.1.1.80</ecNumber>
    </recommendedName>
</protein>
<dbReference type="SUPFAM" id="SSF48452">
    <property type="entry name" value="TPR-like"/>
    <property type="match status" value="1"/>
</dbReference>
<proteinExistence type="predicted"/>
<dbReference type="KEGG" id="gbm:Gbem_2379"/>
<dbReference type="Pfam" id="PF13432">
    <property type="entry name" value="TPR_16"/>
    <property type="match status" value="1"/>
</dbReference>
<dbReference type="Pfam" id="PF03705">
    <property type="entry name" value="CheR_N"/>
    <property type="match status" value="1"/>
</dbReference>
<dbReference type="EC" id="2.1.1.80" evidence="2"/>
<reference evidence="9 10" key="2">
    <citation type="journal article" date="2010" name="BMC Genomics">
        <title>The genome of Geobacter bemidjiensis, exemplar for the subsurface clade of Geobacter species that predominate in Fe(III)-reducing subsurface environments.</title>
        <authorList>
            <person name="Aklujkar M."/>
            <person name="Young N.D."/>
            <person name="Holmes D."/>
            <person name="Chavan M."/>
            <person name="Risso C."/>
            <person name="Kiss H.E."/>
            <person name="Han C.S."/>
            <person name="Land M.L."/>
            <person name="Lovley D.R."/>
        </authorList>
    </citation>
    <scope>NUCLEOTIDE SEQUENCE [LARGE SCALE GENOMIC DNA]</scope>
    <source>
        <strain evidence="10">ATCC BAA-1014 / DSM 16622 / JCM 12645 / Bem</strain>
    </source>
</reference>
<dbReference type="SUPFAM" id="SSF52172">
    <property type="entry name" value="CheY-like"/>
    <property type="match status" value="1"/>
</dbReference>
<accession>B5EF82</accession>
<dbReference type="InterPro" id="IPR050903">
    <property type="entry name" value="Bact_Chemotaxis_MeTrfase"/>
</dbReference>
<reference evidence="9 10" key="1">
    <citation type="submission" date="2008-07" db="EMBL/GenBank/DDBJ databases">
        <title>Complete sequence of Geobacter bemidjiensis BEM.</title>
        <authorList>
            <consortium name="US DOE Joint Genome Institute"/>
            <person name="Lucas S."/>
            <person name="Copeland A."/>
            <person name="Lapidus A."/>
            <person name="Glavina del Rio T."/>
            <person name="Dalin E."/>
            <person name="Tice H."/>
            <person name="Bruce D."/>
            <person name="Goodwin L."/>
            <person name="Pitluck S."/>
            <person name="Kiss H."/>
            <person name="Brettin T."/>
            <person name="Detter J.C."/>
            <person name="Han C."/>
            <person name="Kuske C.R."/>
            <person name="Schmutz J."/>
            <person name="Larimer F."/>
            <person name="Land M."/>
            <person name="Hauser L."/>
            <person name="Kyrpides N."/>
            <person name="Lykidis A."/>
            <person name="Lovley D."/>
            <person name="Richardson P."/>
        </authorList>
    </citation>
    <scope>NUCLEOTIDE SEQUENCE [LARGE SCALE GENOMIC DNA]</scope>
    <source>
        <strain evidence="10">ATCC BAA-1014 / DSM 16622 / JCM 12645 / Bem</strain>
    </source>
</reference>
<dbReference type="eggNOG" id="COG1352">
    <property type="taxonomic scope" value="Bacteria"/>
</dbReference>
<dbReference type="Gene3D" id="1.10.155.10">
    <property type="entry name" value="Chemotaxis receptor methyltransferase CheR, N-terminal domain"/>
    <property type="match status" value="1"/>
</dbReference>
<gene>
    <name evidence="9" type="primary">cheR40H-3</name>
    <name evidence="9" type="ordered locus">Gbem_2379</name>
</gene>
<dbReference type="Proteomes" id="UP000008825">
    <property type="component" value="Chromosome"/>
</dbReference>
<dbReference type="Pfam" id="PF01739">
    <property type="entry name" value="CheR"/>
    <property type="match status" value="1"/>
</dbReference>
<evidence type="ECO:0000313" key="10">
    <source>
        <dbReference type="Proteomes" id="UP000008825"/>
    </source>
</evidence>
<dbReference type="InterPro" id="IPR011990">
    <property type="entry name" value="TPR-like_helical_dom_sf"/>
</dbReference>
<dbReference type="EMBL" id="CP001124">
    <property type="protein sequence ID" value="ACH39391.1"/>
    <property type="molecule type" value="Genomic_DNA"/>
</dbReference>
<dbReference type="PANTHER" id="PTHR24422">
    <property type="entry name" value="CHEMOTAXIS PROTEIN METHYLTRANSFERASE"/>
    <property type="match status" value="1"/>
</dbReference>
<feature type="domain" description="Response regulatory" evidence="7">
    <location>
        <begin position="4"/>
        <end position="115"/>
    </location>
</feature>
<dbReference type="GO" id="GO:0032259">
    <property type="term" value="P:methylation"/>
    <property type="evidence" value="ECO:0007669"/>
    <property type="project" value="UniProtKB-KW"/>
</dbReference>
<dbReference type="SMART" id="SM00138">
    <property type="entry name" value="MeTrc"/>
    <property type="match status" value="1"/>
</dbReference>
<organism evidence="9 10">
    <name type="scientific">Citrifermentans bemidjiense (strain ATCC BAA-1014 / DSM 16622 / JCM 12645 / Bem)</name>
    <name type="common">Geobacter bemidjiensis</name>
    <dbReference type="NCBI Taxonomy" id="404380"/>
    <lineage>
        <taxon>Bacteria</taxon>
        <taxon>Pseudomonadati</taxon>
        <taxon>Thermodesulfobacteriota</taxon>
        <taxon>Desulfuromonadia</taxon>
        <taxon>Geobacterales</taxon>
        <taxon>Geobacteraceae</taxon>
        <taxon>Citrifermentans</taxon>
    </lineage>
</organism>
<dbReference type="AlphaFoldDB" id="B5EF82"/>
<dbReference type="SUPFAM" id="SSF47757">
    <property type="entry name" value="Chemotaxis receptor methyltransferase CheR, N-terminal domain"/>
    <property type="match status" value="1"/>
</dbReference>
<dbReference type="SUPFAM" id="SSF53335">
    <property type="entry name" value="S-adenosyl-L-methionine-dependent methyltransferases"/>
    <property type="match status" value="1"/>
</dbReference>